<dbReference type="RefSeq" id="WP_376850222.1">
    <property type="nucleotide sequence ID" value="NZ_JBHSMF010000006.1"/>
</dbReference>
<name>A0ABW0NDV3_9BURK</name>
<dbReference type="Proteomes" id="UP001596037">
    <property type="component" value="Unassembled WGS sequence"/>
</dbReference>
<evidence type="ECO:0000313" key="1">
    <source>
        <dbReference type="EMBL" id="MFC5498162.1"/>
    </source>
</evidence>
<reference evidence="2" key="1">
    <citation type="journal article" date="2019" name="Int. J. Syst. Evol. Microbiol.">
        <title>The Global Catalogue of Microorganisms (GCM) 10K type strain sequencing project: providing services to taxonomists for standard genome sequencing and annotation.</title>
        <authorList>
            <consortium name="The Broad Institute Genomics Platform"/>
            <consortium name="The Broad Institute Genome Sequencing Center for Infectious Disease"/>
            <person name="Wu L."/>
            <person name="Ma J."/>
        </authorList>
    </citation>
    <scope>NUCLEOTIDE SEQUENCE [LARGE SCALE GENOMIC DNA]</scope>
    <source>
        <strain evidence="2">CCUG 57401</strain>
    </source>
</reference>
<evidence type="ECO:0000313" key="2">
    <source>
        <dbReference type="Proteomes" id="UP001596037"/>
    </source>
</evidence>
<evidence type="ECO:0008006" key="3">
    <source>
        <dbReference type="Google" id="ProtNLM"/>
    </source>
</evidence>
<sequence>MRTITTLLAAASAIGLSSCAYERPELQTGVQCVKTTDGKAYVEAGLIHTVEGRCVEWRIGPTRTEQYRFENRGRLGLGGR</sequence>
<organism evidence="1 2">
    <name type="scientific">Caenimonas terrae</name>
    <dbReference type="NCBI Taxonomy" id="696074"/>
    <lineage>
        <taxon>Bacteria</taxon>
        <taxon>Pseudomonadati</taxon>
        <taxon>Pseudomonadota</taxon>
        <taxon>Betaproteobacteria</taxon>
        <taxon>Burkholderiales</taxon>
        <taxon>Comamonadaceae</taxon>
        <taxon>Caenimonas</taxon>
    </lineage>
</organism>
<protein>
    <recommendedName>
        <fullName evidence="3">DUF333 domain-containing protein</fullName>
    </recommendedName>
</protein>
<proteinExistence type="predicted"/>
<accession>A0ABW0NDV3</accession>
<dbReference type="EMBL" id="JBHSMF010000006">
    <property type="protein sequence ID" value="MFC5498162.1"/>
    <property type="molecule type" value="Genomic_DNA"/>
</dbReference>
<dbReference type="PROSITE" id="PS51257">
    <property type="entry name" value="PROKAR_LIPOPROTEIN"/>
    <property type="match status" value="1"/>
</dbReference>
<comment type="caution">
    <text evidence="1">The sequence shown here is derived from an EMBL/GenBank/DDBJ whole genome shotgun (WGS) entry which is preliminary data.</text>
</comment>
<keyword evidence="2" id="KW-1185">Reference proteome</keyword>
<gene>
    <name evidence="1" type="ORF">ACFPOE_11500</name>
</gene>